<dbReference type="GO" id="GO:0071713">
    <property type="term" value="F:para-aminobenzoyl-glutamate hydrolase activity"/>
    <property type="evidence" value="ECO:0007669"/>
    <property type="project" value="TreeGrafter"/>
</dbReference>
<dbReference type="SUPFAM" id="SSF53187">
    <property type="entry name" value="Zn-dependent exopeptidases"/>
    <property type="match status" value="1"/>
</dbReference>
<dbReference type="OrthoDB" id="9781032at2"/>
<evidence type="ECO:0000313" key="2">
    <source>
        <dbReference type="Proteomes" id="UP000306635"/>
    </source>
</evidence>
<gene>
    <name evidence="1" type="ORF">FAS41_07820</name>
</gene>
<organism evidence="1 2">
    <name type="scientific">Pseudomonas nicosulfuronedens</name>
    <dbReference type="NCBI Taxonomy" id="2571105"/>
    <lineage>
        <taxon>Bacteria</taxon>
        <taxon>Pseudomonadati</taxon>
        <taxon>Pseudomonadota</taxon>
        <taxon>Gammaproteobacteria</taxon>
        <taxon>Pseudomonadales</taxon>
        <taxon>Pseudomonadaceae</taxon>
        <taxon>Pseudomonas</taxon>
    </lineage>
</organism>
<dbReference type="PANTHER" id="PTHR30575:SF0">
    <property type="entry name" value="XAA-ARG DIPEPTIDASE"/>
    <property type="match status" value="1"/>
</dbReference>
<dbReference type="PANTHER" id="PTHR30575">
    <property type="entry name" value="PEPTIDASE M20"/>
    <property type="match status" value="1"/>
</dbReference>
<proteinExistence type="predicted"/>
<dbReference type="RefSeq" id="WP_138521029.1">
    <property type="nucleotide sequence ID" value="NZ_JAOCBK010000008.1"/>
</dbReference>
<comment type="caution">
    <text evidence="1">The sequence shown here is derived from an EMBL/GenBank/DDBJ whole genome shotgun (WGS) entry which is preliminary data.</text>
</comment>
<name>A0A5R9R946_9PSED</name>
<dbReference type="Proteomes" id="UP000306635">
    <property type="component" value="Unassembled WGS sequence"/>
</dbReference>
<dbReference type="AlphaFoldDB" id="A0A5R9R946"/>
<dbReference type="Gene3D" id="3.40.630.10">
    <property type="entry name" value="Zn peptidases"/>
    <property type="match status" value="1"/>
</dbReference>
<reference evidence="1 2" key="1">
    <citation type="submission" date="2019-04" db="EMBL/GenBank/DDBJ databases">
        <authorList>
            <person name="Li M."/>
        </authorList>
    </citation>
    <scope>NUCLEOTIDE SEQUENCE [LARGE SCALE GENOMIC DNA]</scope>
    <source>
        <strain evidence="1 2">LAM1902</strain>
    </source>
</reference>
<dbReference type="GO" id="GO:0046657">
    <property type="term" value="P:folic acid catabolic process"/>
    <property type="evidence" value="ECO:0007669"/>
    <property type="project" value="TreeGrafter"/>
</dbReference>
<protein>
    <submittedName>
        <fullName evidence="1">Amidohydrolase</fullName>
    </submittedName>
</protein>
<keyword evidence="2" id="KW-1185">Reference proteome</keyword>
<keyword evidence="1" id="KW-0378">Hydrolase</keyword>
<evidence type="ECO:0000313" key="1">
    <source>
        <dbReference type="EMBL" id="TLX79563.1"/>
    </source>
</evidence>
<dbReference type="Gene3D" id="3.30.70.360">
    <property type="match status" value="1"/>
</dbReference>
<sequence length="532" mass="59059">MSKFKAYVQQWIDDHRQQLSDWHQVIWHFAEPAFREYKSCAWYVELLRREGFTVEEGSGGMPTAFVATFSNGDGSEGDGPILATYAEYDAVPGNCQAAAPRPIPREGLSKYAPGHTDPHSALGISALGGVLAAKAAMLEFGIAGTIKFFGEPAEKLRASKPVHAAKGYYDDLDAAVSFHPTYMLPLNNTTTWDTHCGIAYSYIYTFTCEDPQNWIAADRYSPIPQNHLAARAPGANDALVHFYTLNESLRRSTLPFTGLWSFNEAILTAGQATADNLPPHISQIQYLLRCDSLEQAETISTVMDNNAAAAAMATGCQWKKTWVCKSRGGLANHALAQACYDNLAAIGAPCWGEEAIVVAREIQTNLGLEAMDEPFLPATQALIEPRECERQMRLQMPAWQKYLTSDDYPEYTWHCPTVRLYVARPMLSAPAGFTYPDWVSNALGGIRETIDPMIEVASKTIGSTLIELFTDAGLLAEATREFNERTGGGIGGEQWQAPLLPKDFKVPHRFRWPEYIRTVRGEEWWIPARDDE</sequence>
<dbReference type="GO" id="GO:0016805">
    <property type="term" value="F:dipeptidase activity"/>
    <property type="evidence" value="ECO:0007669"/>
    <property type="project" value="TreeGrafter"/>
</dbReference>
<accession>A0A5R9R946</accession>
<dbReference type="InterPro" id="IPR052030">
    <property type="entry name" value="Peptidase_M20/M20A_hydrolases"/>
</dbReference>
<dbReference type="GO" id="GO:0005737">
    <property type="term" value="C:cytoplasm"/>
    <property type="evidence" value="ECO:0007669"/>
    <property type="project" value="TreeGrafter"/>
</dbReference>
<dbReference type="EMBL" id="SWDV01000005">
    <property type="protein sequence ID" value="TLX79563.1"/>
    <property type="molecule type" value="Genomic_DNA"/>
</dbReference>